<evidence type="ECO:0000256" key="3">
    <source>
        <dbReference type="SAM" id="MobiDB-lite"/>
    </source>
</evidence>
<sequence length="493" mass="52755">MADHTSAAVEQEKQSAGQVDVSQDGDGVVGNATKEHGFDTRETSSTTSDSNNPQRNEPQMGNDNGRSDEEPTTFIDRVLSRVISRASGDPGPPPDGGSMAWLQCLACHLVVANTWGSVTSFGVFQSYYTDTLDRSASDISWIGSLATFLLFFVGTLTGRLTDAGYFRLIFATGTFLLLLGIFTTSLAVTYWQVMLSQGLSMGLGNGFLFCPIIVVLSSYFAKRRALAVGIGACGGAVGGIIYPLMVRQLLPQIGFPWTVRAIGLIQLITMGVANIIAKPRLKPRKAGPLIELSAFKELEYTFYAIGAFLNFLGLYFPYFYLTAYSREELNPPLTYTSSLNLLLLLNGVSIIGRLLPNYLADRVGLVNVFIPTSLIASILIFGWIGVRTPSALYGWSVLYGIASAGIQSLFPAALSSLTTDLQRLGVRIGMIFTIVSFATLTGPPIAGAIISSGAGYPGAQVFAGSSIALGCGFLCLAKVARMRRTGDGWRGKV</sequence>
<feature type="compositionally biased region" description="Low complexity" evidence="3">
    <location>
        <begin position="17"/>
        <end position="30"/>
    </location>
</feature>
<proteinExistence type="inferred from homology"/>
<feature type="transmembrane region" description="Helical" evidence="4">
    <location>
        <begin position="199"/>
        <end position="219"/>
    </location>
</feature>
<feature type="transmembrane region" description="Helical" evidence="4">
    <location>
        <begin position="168"/>
        <end position="193"/>
    </location>
</feature>
<dbReference type="InterPro" id="IPR050327">
    <property type="entry name" value="Proton-linked_MCT"/>
</dbReference>
<dbReference type="InterPro" id="IPR011701">
    <property type="entry name" value="MFS"/>
</dbReference>
<dbReference type="EMBL" id="KL659316">
    <property type="protein sequence ID" value="KFA69956.1"/>
    <property type="molecule type" value="Genomic_DNA"/>
</dbReference>
<dbReference type="Proteomes" id="UP000028524">
    <property type="component" value="Unassembled WGS sequence"/>
</dbReference>
<dbReference type="Gene3D" id="1.20.1250.20">
    <property type="entry name" value="MFS general substrate transporter like domains"/>
    <property type="match status" value="2"/>
</dbReference>
<keyword evidence="4" id="KW-0812">Transmembrane</keyword>
<dbReference type="InParanoid" id="A0A084R171"/>
<feature type="region of interest" description="Disordered" evidence="3">
    <location>
        <begin position="1"/>
        <end position="70"/>
    </location>
</feature>
<dbReference type="PANTHER" id="PTHR11360:SF130">
    <property type="entry name" value="MAJOR FACILITATOR SUPERFAMILY (MFS) PROFILE DOMAIN-CONTAINING PROTEIN-RELATED"/>
    <property type="match status" value="1"/>
</dbReference>
<dbReference type="GO" id="GO:0022857">
    <property type="term" value="F:transmembrane transporter activity"/>
    <property type="evidence" value="ECO:0007669"/>
    <property type="project" value="InterPro"/>
</dbReference>
<protein>
    <recommendedName>
        <fullName evidence="7">Major facilitator superfamily (MFS) profile domain-containing protein</fullName>
    </recommendedName>
</protein>
<dbReference type="OrthoDB" id="6499973at2759"/>
<evidence type="ECO:0008006" key="7">
    <source>
        <dbReference type="Google" id="ProtNLM"/>
    </source>
</evidence>
<feature type="transmembrane region" description="Helical" evidence="4">
    <location>
        <begin position="139"/>
        <end position="156"/>
    </location>
</feature>
<dbReference type="AlphaFoldDB" id="A0A084R171"/>
<feature type="compositionally biased region" description="Basic and acidic residues" evidence="3">
    <location>
        <begin position="33"/>
        <end position="42"/>
    </location>
</feature>
<feature type="transmembrane region" description="Helical" evidence="4">
    <location>
        <begin position="462"/>
        <end position="480"/>
    </location>
</feature>
<feature type="compositionally biased region" description="Polar residues" evidence="3">
    <location>
        <begin position="51"/>
        <end position="64"/>
    </location>
</feature>
<feature type="transmembrane region" description="Helical" evidence="4">
    <location>
        <begin position="364"/>
        <end position="386"/>
    </location>
</feature>
<keyword evidence="4" id="KW-0472">Membrane</keyword>
<dbReference type="HOGENOM" id="CLU_001265_1_1_1"/>
<dbReference type="InterPro" id="IPR036259">
    <property type="entry name" value="MFS_trans_sf"/>
</dbReference>
<evidence type="ECO:0000256" key="1">
    <source>
        <dbReference type="ARBA" id="ARBA00004141"/>
    </source>
</evidence>
<comment type="subcellular location">
    <subcellularLocation>
        <location evidence="1">Membrane</location>
        <topology evidence="1">Multi-pass membrane protein</topology>
    </subcellularLocation>
</comment>
<accession>A0A084R171</accession>
<keyword evidence="4" id="KW-1133">Transmembrane helix</keyword>
<feature type="transmembrane region" description="Helical" evidence="4">
    <location>
        <begin position="226"/>
        <end position="245"/>
    </location>
</feature>
<dbReference type="CDD" id="cd17352">
    <property type="entry name" value="MFS_MCT_SLC16"/>
    <property type="match status" value="1"/>
</dbReference>
<feature type="transmembrane region" description="Helical" evidence="4">
    <location>
        <begin position="257"/>
        <end position="277"/>
    </location>
</feature>
<evidence type="ECO:0000256" key="4">
    <source>
        <dbReference type="SAM" id="Phobius"/>
    </source>
</evidence>
<name>A0A084R171_STAC4</name>
<feature type="transmembrane region" description="Helical" evidence="4">
    <location>
        <begin position="426"/>
        <end position="450"/>
    </location>
</feature>
<dbReference type="Pfam" id="PF07690">
    <property type="entry name" value="MFS_1"/>
    <property type="match status" value="1"/>
</dbReference>
<evidence type="ECO:0000256" key="2">
    <source>
        <dbReference type="ARBA" id="ARBA00006727"/>
    </source>
</evidence>
<feature type="transmembrane region" description="Helical" evidence="4">
    <location>
        <begin position="333"/>
        <end position="352"/>
    </location>
</feature>
<reference evidence="5 6" key="1">
    <citation type="journal article" date="2014" name="BMC Genomics">
        <title>Comparative genome sequencing reveals chemotype-specific gene clusters in the toxigenic black mold Stachybotrys.</title>
        <authorList>
            <person name="Semeiks J."/>
            <person name="Borek D."/>
            <person name="Otwinowski Z."/>
            <person name="Grishin N.V."/>
        </authorList>
    </citation>
    <scope>NUCLEOTIDE SEQUENCE [LARGE SCALE GENOMIC DNA]</scope>
    <source>
        <strain evidence="5 6">IBT 40285</strain>
    </source>
</reference>
<dbReference type="GO" id="GO:0016020">
    <property type="term" value="C:membrane"/>
    <property type="evidence" value="ECO:0007669"/>
    <property type="project" value="UniProtKB-SubCell"/>
</dbReference>
<dbReference type="SUPFAM" id="SSF103473">
    <property type="entry name" value="MFS general substrate transporter"/>
    <property type="match status" value="1"/>
</dbReference>
<dbReference type="OMA" id="GLYAWTV"/>
<feature type="transmembrane region" description="Helical" evidence="4">
    <location>
        <begin position="392"/>
        <end position="414"/>
    </location>
</feature>
<evidence type="ECO:0000313" key="5">
    <source>
        <dbReference type="EMBL" id="KFA69956.1"/>
    </source>
</evidence>
<gene>
    <name evidence="5" type="ORF">S40285_03891</name>
</gene>
<dbReference type="PANTHER" id="PTHR11360">
    <property type="entry name" value="MONOCARBOXYLATE TRANSPORTER"/>
    <property type="match status" value="1"/>
</dbReference>
<keyword evidence="6" id="KW-1185">Reference proteome</keyword>
<feature type="transmembrane region" description="Helical" evidence="4">
    <location>
        <begin position="298"/>
        <end position="321"/>
    </location>
</feature>
<comment type="similarity">
    <text evidence="2">Belongs to the major facilitator superfamily. Monocarboxylate porter (TC 2.A.1.13) family.</text>
</comment>
<organism evidence="5 6">
    <name type="scientific">Stachybotrys chlorohalonatus (strain IBT 40285)</name>
    <dbReference type="NCBI Taxonomy" id="1283841"/>
    <lineage>
        <taxon>Eukaryota</taxon>
        <taxon>Fungi</taxon>
        <taxon>Dikarya</taxon>
        <taxon>Ascomycota</taxon>
        <taxon>Pezizomycotina</taxon>
        <taxon>Sordariomycetes</taxon>
        <taxon>Hypocreomycetidae</taxon>
        <taxon>Hypocreales</taxon>
        <taxon>Stachybotryaceae</taxon>
        <taxon>Stachybotrys</taxon>
    </lineage>
</organism>
<evidence type="ECO:0000313" key="6">
    <source>
        <dbReference type="Proteomes" id="UP000028524"/>
    </source>
</evidence>